<comment type="caution">
    <text evidence="1">The sequence shown here is derived from an EMBL/GenBank/DDBJ whole genome shotgun (WGS) entry which is preliminary data.</text>
</comment>
<gene>
    <name evidence="1" type="ORF">PVAND_004742</name>
</gene>
<sequence>MHATFQLDKFDWLSNAEYCNLSVILWRNEKGVALVNMSMEQFDDFQKEIGHYSITNYRPALELIPPVFQQDGNGLLLNLKLMAKIKSQKALVHVYTLIAYGHFE</sequence>
<accession>A0A9J6BYH8</accession>
<protein>
    <submittedName>
        <fullName evidence="1">Uncharacterized protein</fullName>
    </submittedName>
</protein>
<organism evidence="1 2">
    <name type="scientific">Polypedilum vanderplanki</name>
    <name type="common">Sleeping chironomid midge</name>
    <dbReference type="NCBI Taxonomy" id="319348"/>
    <lineage>
        <taxon>Eukaryota</taxon>
        <taxon>Metazoa</taxon>
        <taxon>Ecdysozoa</taxon>
        <taxon>Arthropoda</taxon>
        <taxon>Hexapoda</taxon>
        <taxon>Insecta</taxon>
        <taxon>Pterygota</taxon>
        <taxon>Neoptera</taxon>
        <taxon>Endopterygota</taxon>
        <taxon>Diptera</taxon>
        <taxon>Nematocera</taxon>
        <taxon>Chironomoidea</taxon>
        <taxon>Chironomidae</taxon>
        <taxon>Chironominae</taxon>
        <taxon>Polypedilum</taxon>
        <taxon>Polypedilum</taxon>
    </lineage>
</organism>
<dbReference type="Proteomes" id="UP001107558">
    <property type="component" value="Chromosome 2"/>
</dbReference>
<dbReference type="AlphaFoldDB" id="A0A9J6BYH8"/>
<name>A0A9J6BYH8_POLVA</name>
<evidence type="ECO:0000313" key="1">
    <source>
        <dbReference type="EMBL" id="KAG5674794.1"/>
    </source>
</evidence>
<keyword evidence="2" id="KW-1185">Reference proteome</keyword>
<proteinExistence type="predicted"/>
<evidence type="ECO:0000313" key="2">
    <source>
        <dbReference type="Proteomes" id="UP001107558"/>
    </source>
</evidence>
<reference evidence="1" key="1">
    <citation type="submission" date="2021-03" db="EMBL/GenBank/DDBJ databases">
        <title>Chromosome level genome of the anhydrobiotic midge Polypedilum vanderplanki.</title>
        <authorList>
            <person name="Yoshida Y."/>
            <person name="Kikawada T."/>
            <person name="Gusev O."/>
        </authorList>
    </citation>
    <scope>NUCLEOTIDE SEQUENCE</scope>
    <source>
        <strain evidence="1">NIAS01</strain>
        <tissue evidence="1">Whole body or cell culture</tissue>
    </source>
</reference>
<dbReference type="EMBL" id="JADBJN010000002">
    <property type="protein sequence ID" value="KAG5674794.1"/>
    <property type="molecule type" value="Genomic_DNA"/>
</dbReference>